<keyword evidence="3" id="KW-1185">Reference proteome</keyword>
<accession>A0A238WDU7</accession>
<name>A0A238WDU7_9BACT</name>
<reference evidence="3" key="1">
    <citation type="submission" date="2017-06" db="EMBL/GenBank/DDBJ databases">
        <authorList>
            <person name="Varghese N."/>
            <person name="Submissions S."/>
        </authorList>
    </citation>
    <scope>NUCLEOTIDE SEQUENCE [LARGE SCALE GENOMIC DNA]</scope>
    <source>
        <strain evidence="3">DSM 28041</strain>
    </source>
</reference>
<gene>
    <name evidence="2" type="ORF">SAMN06269173_102500</name>
</gene>
<dbReference type="AlphaFoldDB" id="A0A238WDU7"/>
<protein>
    <submittedName>
        <fullName evidence="2">Uncharacterized damage-inducible protein DinB (Forms a four-helix bundle)</fullName>
    </submittedName>
</protein>
<dbReference type="RefSeq" id="WP_089332057.1">
    <property type="nucleotide sequence ID" value="NZ_FZNS01000002.1"/>
</dbReference>
<dbReference type="InterPro" id="IPR034660">
    <property type="entry name" value="DinB/YfiT-like"/>
</dbReference>
<evidence type="ECO:0000259" key="1">
    <source>
        <dbReference type="Pfam" id="PF12867"/>
    </source>
</evidence>
<dbReference type="EMBL" id="FZNS01000002">
    <property type="protein sequence ID" value="SNR44597.1"/>
    <property type="molecule type" value="Genomic_DNA"/>
</dbReference>
<dbReference type="Proteomes" id="UP000198310">
    <property type="component" value="Unassembled WGS sequence"/>
</dbReference>
<dbReference type="SUPFAM" id="SSF109854">
    <property type="entry name" value="DinB/YfiT-like putative metalloenzymes"/>
    <property type="match status" value="1"/>
</dbReference>
<dbReference type="Pfam" id="PF12867">
    <property type="entry name" value="DinB_2"/>
    <property type="match status" value="1"/>
</dbReference>
<sequence>MHEIERILDQLQRAFDGEAWAGPSLQATLAGITAAQAAAYPLAGAHSIWEIVLHLETWLHIVCRRLETATLLGPTDAENWPAPPALPNEEAWRATQDYLRQAHDQLRAVIGNLQDTDLTRRGTSPGNIPDSTSNSWYVMLQGVIQHTYYHTGQIALLRKAFA</sequence>
<feature type="domain" description="DinB-like" evidence="1">
    <location>
        <begin position="25"/>
        <end position="154"/>
    </location>
</feature>
<dbReference type="InterPro" id="IPR024775">
    <property type="entry name" value="DinB-like"/>
</dbReference>
<dbReference type="Gene3D" id="1.20.120.450">
    <property type="entry name" value="dinb family like domain"/>
    <property type="match status" value="1"/>
</dbReference>
<evidence type="ECO:0000313" key="3">
    <source>
        <dbReference type="Proteomes" id="UP000198310"/>
    </source>
</evidence>
<evidence type="ECO:0000313" key="2">
    <source>
        <dbReference type="EMBL" id="SNR44597.1"/>
    </source>
</evidence>
<organism evidence="2 3">
    <name type="scientific">Hymenobacter mucosus</name>
    <dbReference type="NCBI Taxonomy" id="1411120"/>
    <lineage>
        <taxon>Bacteria</taxon>
        <taxon>Pseudomonadati</taxon>
        <taxon>Bacteroidota</taxon>
        <taxon>Cytophagia</taxon>
        <taxon>Cytophagales</taxon>
        <taxon>Hymenobacteraceae</taxon>
        <taxon>Hymenobacter</taxon>
    </lineage>
</organism>
<proteinExistence type="predicted"/>